<feature type="region of interest" description="Disordered" evidence="1">
    <location>
        <begin position="1"/>
        <end position="38"/>
    </location>
</feature>
<feature type="compositionally biased region" description="Polar residues" evidence="1">
    <location>
        <begin position="15"/>
        <end position="36"/>
    </location>
</feature>
<dbReference type="EMBL" id="JAHIBW010000008">
    <property type="protein sequence ID" value="KAG7308908.1"/>
    <property type="molecule type" value="Genomic_DNA"/>
</dbReference>
<reference evidence="2 3" key="1">
    <citation type="submission" date="2021-06" db="EMBL/GenBank/DDBJ databases">
        <title>A haploid diamondback moth (Plutella xylostella L.) genome assembly resolves 31 chromosomes and identifies a diamide resistance mutation.</title>
        <authorList>
            <person name="Ward C.M."/>
            <person name="Perry K.D."/>
            <person name="Baker G."/>
            <person name="Powis K."/>
            <person name="Heckel D.G."/>
            <person name="Baxter S.W."/>
        </authorList>
    </citation>
    <scope>NUCLEOTIDE SEQUENCE [LARGE SCALE GENOMIC DNA]</scope>
    <source>
        <strain evidence="2 3">LV</strain>
        <tissue evidence="2">Single pupa</tissue>
    </source>
</reference>
<evidence type="ECO:0000313" key="3">
    <source>
        <dbReference type="Proteomes" id="UP000823941"/>
    </source>
</evidence>
<proteinExistence type="predicted"/>
<sequence>MMTESPASRHEAAQSPGSLMTQSSPPSHQDTDQSPEMSPCWLSAGACAVLLCGVAAAYSDLEPAPDLADVWYQENNEVHAAAPQQEPGGWAPLLERLLAASAHEEQGYRSVEGEGEREINV</sequence>
<dbReference type="Proteomes" id="UP000823941">
    <property type="component" value="Chromosome 8"/>
</dbReference>
<evidence type="ECO:0000313" key="2">
    <source>
        <dbReference type="EMBL" id="KAG7308908.1"/>
    </source>
</evidence>
<name>A0ABQ7QV54_PLUXY</name>
<evidence type="ECO:0000256" key="1">
    <source>
        <dbReference type="SAM" id="MobiDB-lite"/>
    </source>
</evidence>
<comment type="caution">
    <text evidence="2">The sequence shown here is derived from an EMBL/GenBank/DDBJ whole genome shotgun (WGS) entry which is preliminary data.</text>
</comment>
<organism evidence="2 3">
    <name type="scientific">Plutella xylostella</name>
    <name type="common">Diamondback moth</name>
    <name type="synonym">Plutella maculipennis</name>
    <dbReference type="NCBI Taxonomy" id="51655"/>
    <lineage>
        <taxon>Eukaryota</taxon>
        <taxon>Metazoa</taxon>
        <taxon>Ecdysozoa</taxon>
        <taxon>Arthropoda</taxon>
        <taxon>Hexapoda</taxon>
        <taxon>Insecta</taxon>
        <taxon>Pterygota</taxon>
        <taxon>Neoptera</taxon>
        <taxon>Endopterygota</taxon>
        <taxon>Lepidoptera</taxon>
        <taxon>Glossata</taxon>
        <taxon>Ditrysia</taxon>
        <taxon>Yponomeutoidea</taxon>
        <taxon>Plutellidae</taxon>
        <taxon>Plutella</taxon>
    </lineage>
</organism>
<accession>A0ABQ7QV54</accession>
<keyword evidence="3" id="KW-1185">Reference proteome</keyword>
<gene>
    <name evidence="2" type="ORF">JYU34_006178</name>
</gene>
<protein>
    <submittedName>
        <fullName evidence="2">Uncharacterized protein</fullName>
    </submittedName>
</protein>